<dbReference type="GO" id="GO:0000976">
    <property type="term" value="F:transcription cis-regulatory region binding"/>
    <property type="evidence" value="ECO:0007669"/>
    <property type="project" value="TreeGrafter"/>
</dbReference>
<dbReference type="Proteomes" id="UP000483004">
    <property type="component" value="Unassembled WGS sequence"/>
</dbReference>
<proteinExistence type="predicted"/>
<keyword evidence="3" id="KW-0804">Transcription</keyword>
<keyword evidence="2 4" id="KW-0238">DNA-binding</keyword>
<dbReference type="Pfam" id="PF00440">
    <property type="entry name" value="TetR_N"/>
    <property type="match status" value="1"/>
</dbReference>
<dbReference type="PANTHER" id="PTHR30055">
    <property type="entry name" value="HTH-TYPE TRANSCRIPTIONAL REGULATOR RUTR"/>
    <property type="match status" value="1"/>
</dbReference>
<dbReference type="PROSITE" id="PS50977">
    <property type="entry name" value="HTH_TETR_2"/>
    <property type="match status" value="1"/>
</dbReference>
<dbReference type="PRINTS" id="PR00455">
    <property type="entry name" value="HTHTETR"/>
</dbReference>
<feature type="domain" description="HTH tetR-type" evidence="5">
    <location>
        <begin position="11"/>
        <end position="70"/>
    </location>
</feature>
<evidence type="ECO:0000313" key="6">
    <source>
        <dbReference type="EMBL" id="KAB2378968.1"/>
    </source>
</evidence>
<accession>A0A6L3VQ96</accession>
<sequence>MPAERLRRDSARTRDRLLDAAGELLAGRGTEFSLPDLARASGVATATVYRHFTSVHDVHREFYHRMVDELVGELEHISTRHHGVERLRLIDERWVKLAVRWGRASTHIRRPEGFLERVRADDPLTSALYDGLAPTVRELIAEGIVPEQDVDYAILLWITLFDERVIADLTATAGWTARRVARSLTASLLGAWRAPSDVAAPAP</sequence>
<keyword evidence="7" id="KW-1185">Reference proteome</keyword>
<feature type="DNA-binding region" description="H-T-H motif" evidence="4">
    <location>
        <begin position="33"/>
        <end position="52"/>
    </location>
</feature>
<evidence type="ECO:0000313" key="7">
    <source>
        <dbReference type="Proteomes" id="UP000483004"/>
    </source>
</evidence>
<dbReference type="EMBL" id="WBMR01000066">
    <property type="protein sequence ID" value="KAB2378968.1"/>
    <property type="molecule type" value="Genomic_DNA"/>
</dbReference>
<comment type="caution">
    <text evidence="6">The sequence shown here is derived from an EMBL/GenBank/DDBJ whole genome shotgun (WGS) entry which is preliminary data.</text>
</comment>
<evidence type="ECO:0000256" key="1">
    <source>
        <dbReference type="ARBA" id="ARBA00023015"/>
    </source>
</evidence>
<reference evidence="6 7" key="1">
    <citation type="submission" date="2019-09" db="EMBL/GenBank/DDBJ databases">
        <title>Actinomadura physcomitrii sp. nov., a novel actinomycete isolated from moss [Physcomitrium sphaericum (Ludw) Fuernr].</title>
        <authorList>
            <person name="Liu C."/>
            <person name="Zhuang X."/>
        </authorList>
    </citation>
    <scope>NUCLEOTIDE SEQUENCE [LARGE SCALE GENOMIC DNA]</scope>
    <source>
        <strain evidence="6 7">CYP1-1B</strain>
    </source>
</reference>
<dbReference type="InterPro" id="IPR001647">
    <property type="entry name" value="HTH_TetR"/>
</dbReference>
<dbReference type="RefSeq" id="WP_151542114.1">
    <property type="nucleotide sequence ID" value="NZ_WBMR01000066.1"/>
</dbReference>
<dbReference type="AlphaFoldDB" id="A0A6L3VQ96"/>
<dbReference type="OrthoDB" id="3210012at2"/>
<dbReference type="Gene3D" id="1.10.357.10">
    <property type="entry name" value="Tetracycline Repressor, domain 2"/>
    <property type="match status" value="1"/>
</dbReference>
<evidence type="ECO:0000256" key="2">
    <source>
        <dbReference type="ARBA" id="ARBA00023125"/>
    </source>
</evidence>
<evidence type="ECO:0000259" key="5">
    <source>
        <dbReference type="PROSITE" id="PS50977"/>
    </source>
</evidence>
<protein>
    <submittedName>
        <fullName evidence="6">TetR/AcrR family transcriptional regulator</fullName>
    </submittedName>
</protein>
<dbReference type="GO" id="GO:0003700">
    <property type="term" value="F:DNA-binding transcription factor activity"/>
    <property type="evidence" value="ECO:0007669"/>
    <property type="project" value="TreeGrafter"/>
</dbReference>
<dbReference type="PANTHER" id="PTHR30055:SF234">
    <property type="entry name" value="HTH-TYPE TRANSCRIPTIONAL REGULATOR BETI"/>
    <property type="match status" value="1"/>
</dbReference>
<name>A0A6L3VQ96_9ACTN</name>
<evidence type="ECO:0000256" key="4">
    <source>
        <dbReference type="PROSITE-ProRule" id="PRU00335"/>
    </source>
</evidence>
<keyword evidence="1" id="KW-0805">Transcription regulation</keyword>
<gene>
    <name evidence="6" type="ORF">F9B16_22670</name>
</gene>
<organism evidence="6 7">
    <name type="scientific">Actinomadura montaniterrae</name>
    <dbReference type="NCBI Taxonomy" id="1803903"/>
    <lineage>
        <taxon>Bacteria</taxon>
        <taxon>Bacillati</taxon>
        <taxon>Actinomycetota</taxon>
        <taxon>Actinomycetes</taxon>
        <taxon>Streptosporangiales</taxon>
        <taxon>Thermomonosporaceae</taxon>
        <taxon>Actinomadura</taxon>
    </lineage>
</organism>
<evidence type="ECO:0000256" key="3">
    <source>
        <dbReference type="ARBA" id="ARBA00023163"/>
    </source>
</evidence>
<dbReference type="InterPro" id="IPR050109">
    <property type="entry name" value="HTH-type_TetR-like_transc_reg"/>
</dbReference>
<dbReference type="SUPFAM" id="SSF46689">
    <property type="entry name" value="Homeodomain-like"/>
    <property type="match status" value="1"/>
</dbReference>
<dbReference type="InterPro" id="IPR009057">
    <property type="entry name" value="Homeodomain-like_sf"/>
</dbReference>